<organism evidence="9 10">
    <name type="scientific">Thermobaculum terrenum (strain ATCC BAA-798 / CCMEE 7001 / YNP1)</name>
    <dbReference type="NCBI Taxonomy" id="525904"/>
    <lineage>
        <taxon>Bacteria</taxon>
        <taxon>Bacillati</taxon>
        <taxon>Chloroflexota</taxon>
        <taxon>Chloroflexia</taxon>
        <taxon>Candidatus Thermobaculales</taxon>
        <taxon>Candidatus Thermobaculaceae</taxon>
        <taxon>Thermobaculum</taxon>
    </lineage>
</organism>
<dbReference type="KEGG" id="ttr:Tter_2497"/>
<accession>D1CI15</accession>
<evidence type="ECO:0000313" key="10">
    <source>
        <dbReference type="Proteomes" id="UP000000323"/>
    </source>
</evidence>
<dbReference type="InterPro" id="IPR035906">
    <property type="entry name" value="MetI-like_sf"/>
</dbReference>
<feature type="transmembrane region" description="Helical" evidence="7">
    <location>
        <begin position="250"/>
        <end position="271"/>
    </location>
</feature>
<proteinExistence type="inferred from homology"/>
<feature type="transmembrane region" description="Helical" evidence="7">
    <location>
        <begin position="194"/>
        <end position="215"/>
    </location>
</feature>
<dbReference type="GO" id="GO:0055085">
    <property type="term" value="P:transmembrane transport"/>
    <property type="evidence" value="ECO:0007669"/>
    <property type="project" value="InterPro"/>
</dbReference>
<dbReference type="AlphaFoldDB" id="D1CI15"/>
<dbReference type="Pfam" id="PF00528">
    <property type="entry name" value="BPD_transp_1"/>
    <property type="match status" value="1"/>
</dbReference>
<feature type="domain" description="ABC transmembrane type-1" evidence="8">
    <location>
        <begin position="78"/>
        <end position="271"/>
    </location>
</feature>
<feature type="transmembrane region" description="Helical" evidence="7">
    <location>
        <begin position="82"/>
        <end position="101"/>
    </location>
</feature>
<dbReference type="RefSeq" id="WP_012876417.1">
    <property type="nucleotide sequence ID" value="NC_013526.1"/>
</dbReference>
<gene>
    <name evidence="9" type="ordered locus">Tter_2497</name>
</gene>
<evidence type="ECO:0000256" key="3">
    <source>
        <dbReference type="ARBA" id="ARBA00022475"/>
    </source>
</evidence>
<keyword evidence="6 7" id="KW-0472">Membrane</keyword>
<dbReference type="SUPFAM" id="SSF161098">
    <property type="entry name" value="MetI-like"/>
    <property type="match status" value="1"/>
</dbReference>
<dbReference type="eggNOG" id="COG0395">
    <property type="taxonomic scope" value="Bacteria"/>
</dbReference>
<reference evidence="10" key="1">
    <citation type="journal article" date="2010" name="Stand. Genomic Sci.">
        <title>Complete genome sequence of 'Thermobaculum terrenum' type strain (YNP1).</title>
        <authorList>
            <person name="Kiss H."/>
            <person name="Cleland D."/>
            <person name="Lapidus A."/>
            <person name="Lucas S."/>
            <person name="Glavina Del Rio T."/>
            <person name="Nolan M."/>
            <person name="Tice H."/>
            <person name="Han C."/>
            <person name="Goodwin L."/>
            <person name="Pitluck S."/>
            <person name="Liolios K."/>
            <person name="Ivanova N."/>
            <person name="Mavromatis K."/>
            <person name="Ovchinnikova G."/>
            <person name="Pati A."/>
            <person name="Chen A."/>
            <person name="Palaniappan K."/>
            <person name="Land M."/>
            <person name="Hauser L."/>
            <person name="Chang Y."/>
            <person name="Jeffries C."/>
            <person name="Lu M."/>
            <person name="Brettin T."/>
            <person name="Detter J."/>
            <person name="Goker M."/>
            <person name="Tindall B."/>
            <person name="Beck B."/>
            <person name="McDermott T."/>
            <person name="Woyke T."/>
            <person name="Bristow J."/>
            <person name="Eisen J."/>
            <person name="Markowitz V."/>
            <person name="Hugenholtz P."/>
            <person name="Kyrpides N."/>
            <person name="Klenk H."/>
            <person name="Cheng J."/>
        </authorList>
    </citation>
    <scope>NUCLEOTIDE SEQUENCE [LARGE SCALE GENOMIC DNA]</scope>
    <source>
        <strain evidence="10">ATCC BAA-798 / YNP1</strain>
    </source>
</reference>
<evidence type="ECO:0000256" key="6">
    <source>
        <dbReference type="ARBA" id="ARBA00023136"/>
    </source>
</evidence>
<name>D1CI15_THET1</name>
<keyword evidence="5 7" id="KW-1133">Transmembrane helix</keyword>
<comment type="subcellular location">
    <subcellularLocation>
        <location evidence="1 7">Cell membrane</location>
        <topology evidence="1 7">Multi-pass membrane protein</topology>
    </subcellularLocation>
</comment>
<dbReference type="PANTHER" id="PTHR43744:SF8">
    <property type="entry name" value="SN-GLYCEROL-3-PHOSPHATE TRANSPORT SYSTEM PERMEASE PROTEIN UGPE"/>
    <property type="match status" value="1"/>
</dbReference>
<evidence type="ECO:0000256" key="5">
    <source>
        <dbReference type="ARBA" id="ARBA00022989"/>
    </source>
</evidence>
<dbReference type="GO" id="GO:0005886">
    <property type="term" value="C:plasma membrane"/>
    <property type="evidence" value="ECO:0007669"/>
    <property type="project" value="UniProtKB-SubCell"/>
</dbReference>
<dbReference type="Gene3D" id="1.10.3720.10">
    <property type="entry name" value="MetI-like"/>
    <property type="match status" value="1"/>
</dbReference>
<keyword evidence="4 7" id="KW-0812">Transmembrane</keyword>
<sequence>MKVMPLKTMHQATLAWWVVCILLGVLFLLPLYLMVTQAFKSPAEAAAIPPTLWPHSWSLDSFRRMGGEVASINISQHILNSLYVSLATVGGVVLVSTLGGYSFARLNFPGNGVWFFGLLVTFMIPFQAIITPLYLVMRALHLQNSLVGLALVYITYQLPFGLYLMRNAFGTIPREIQEAALLDGCSTLLSLTRVMLPIALPGVVTTALFAFFAAWNDFFAALILVTDQDRMTLPVTLSILQSGQFGTIDWGVLQAGVVVSAIPCVLLFLVLQRYYVSGLLSGALK</sequence>
<evidence type="ECO:0000256" key="7">
    <source>
        <dbReference type="RuleBase" id="RU363032"/>
    </source>
</evidence>
<keyword evidence="3" id="KW-1003">Cell membrane</keyword>
<dbReference type="PROSITE" id="PS50928">
    <property type="entry name" value="ABC_TM1"/>
    <property type="match status" value="1"/>
</dbReference>
<feature type="transmembrane region" description="Helical" evidence="7">
    <location>
        <begin position="146"/>
        <end position="165"/>
    </location>
</feature>
<dbReference type="HOGENOM" id="CLU_016047_1_2_0"/>
<comment type="similarity">
    <text evidence="7">Belongs to the binding-protein-dependent transport system permease family.</text>
</comment>
<evidence type="ECO:0000256" key="2">
    <source>
        <dbReference type="ARBA" id="ARBA00022448"/>
    </source>
</evidence>
<dbReference type="EMBL" id="CP001826">
    <property type="protein sequence ID" value="ACZ43386.1"/>
    <property type="molecule type" value="Genomic_DNA"/>
</dbReference>
<keyword evidence="2 7" id="KW-0813">Transport</keyword>
<feature type="transmembrane region" description="Helical" evidence="7">
    <location>
        <begin position="113"/>
        <end position="134"/>
    </location>
</feature>
<evidence type="ECO:0000256" key="1">
    <source>
        <dbReference type="ARBA" id="ARBA00004651"/>
    </source>
</evidence>
<keyword evidence="10" id="KW-1185">Reference proteome</keyword>
<dbReference type="OrthoDB" id="9794684at2"/>
<dbReference type="CDD" id="cd06261">
    <property type="entry name" value="TM_PBP2"/>
    <property type="match status" value="1"/>
</dbReference>
<dbReference type="Proteomes" id="UP000000323">
    <property type="component" value="Chromosome 2"/>
</dbReference>
<evidence type="ECO:0000256" key="4">
    <source>
        <dbReference type="ARBA" id="ARBA00022692"/>
    </source>
</evidence>
<dbReference type="STRING" id="525904.Tter_2497"/>
<evidence type="ECO:0000313" key="9">
    <source>
        <dbReference type="EMBL" id="ACZ43386.1"/>
    </source>
</evidence>
<dbReference type="PANTHER" id="PTHR43744">
    <property type="entry name" value="ABC TRANSPORTER PERMEASE PROTEIN MG189-RELATED-RELATED"/>
    <property type="match status" value="1"/>
</dbReference>
<dbReference type="InterPro" id="IPR000515">
    <property type="entry name" value="MetI-like"/>
</dbReference>
<evidence type="ECO:0000259" key="8">
    <source>
        <dbReference type="PROSITE" id="PS50928"/>
    </source>
</evidence>
<protein>
    <submittedName>
        <fullName evidence="9">Binding-protein-dependent transport systems inner membrane component</fullName>
    </submittedName>
</protein>